<dbReference type="PANTHER" id="PTHR33322">
    <property type="entry name" value="BAG DOMAIN CONTAINING PROTEIN, EXPRESSED"/>
    <property type="match status" value="1"/>
</dbReference>
<evidence type="ECO:0000256" key="1">
    <source>
        <dbReference type="ARBA" id="ARBA00023186"/>
    </source>
</evidence>
<accession>A0AAU9NVV7</accession>
<gene>
    <name evidence="3" type="ORF">LVIROSA_LOCUS27936</name>
</gene>
<keyword evidence="1" id="KW-0143">Chaperone</keyword>
<keyword evidence="4" id="KW-1185">Reference proteome</keyword>
<proteinExistence type="predicted"/>
<dbReference type="EMBL" id="CAKMRJ010005412">
    <property type="protein sequence ID" value="CAH1441906.1"/>
    <property type="molecule type" value="Genomic_DNA"/>
</dbReference>
<dbReference type="GO" id="GO:0006457">
    <property type="term" value="P:protein folding"/>
    <property type="evidence" value="ECO:0007669"/>
    <property type="project" value="TreeGrafter"/>
</dbReference>
<organism evidence="3 4">
    <name type="scientific">Lactuca virosa</name>
    <dbReference type="NCBI Taxonomy" id="75947"/>
    <lineage>
        <taxon>Eukaryota</taxon>
        <taxon>Viridiplantae</taxon>
        <taxon>Streptophyta</taxon>
        <taxon>Embryophyta</taxon>
        <taxon>Tracheophyta</taxon>
        <taxon>Spermatophyta</taxon>
        <taxon>Magnoliopsida</taxon>
        <taxon>eudicotyledons</taxon>
        <taxon>Gunneridae</taxon>
        <taxon>Pentapetalae</taxon>
        <taxon>asterids</taxon>
        <taxon>campanulids</taxon>
        <taxon>Asterales</taxon>
        <taxon>Asteraceae</taxon>
        <taxon>Cichorioideae</taxon>
        <taxon>Cichorieae</taxon>
        <taxon>Lactucinae</taxon>
        <taxon>Lactuca</taxon>
    </lineage>
</organism>
<protein>
    <submittedName>
        <fullName evidence="3">Uncharacterized protein</fullName>
    </submittedName>
</protein>
<name>A0AAU9NVV7_9ASTR</name>
<evidence type="ECO:0000256" key="2">
    <source>
        <dbReference type="SAM" id="MobiDB-lite"/>
    </source>
</evidence>
<dbReference type="PANTHER" id="PTHR33322:SF16">
    <property type="entry name" value="BAG FAMILY MOLECULAR CHAPERONE REGULATOR 6"/>
    <property type="match status" value="1"/>
</dbReference>
<dbReference type="GO" id="GO:0009506">
    <property type="term" value="C:plasmodesma"/>
    <property type="evidence" value="ECO:0007669"/>
    <property type="project" value="TreeGrafter"/>
</dbReference>
<reference evidence="3 4" key="1">
    <citation type="submission" date="2022-01" db="EMBL/GenBank/DDBJ databases">
        <authorList>
            <person name="Xiong W."/>
            <person name="Schranz E."/>
        </authorList>
    </citation>
    <scope>NUCLEOTIDE SEQUENCE [LARGE SCALE GENOMIC DNA]</scope>
</reference>
<dbReference type="AlphaFoldDB" id="A0AAU9NVV7"/>
<evidence type="ECO:0000313" key="3">
    <source>
        <dbReference type="EMBL" id="CAH1441906.1"/>
    </source>
</evidence>
<dbReference type="CDD" id="cd23767">
    <property type="entry name" value="IQCD"/>
    <property type="match status" value="1"/>
</dbReference>
<comment type="caution">
    <text evidence="3">The sequence shown here is derived from an EMBL/GenBank/DDBJ whole genome shotgun (WGS) entry which is preliminary data.</text>
</comment>
<feature type="compositionally biased region" description="Basic and acidic residues" evidence="2">
    <location>
        <begin position="71"/>
        <end position="87"/>
    </location>
</feature>
<feature type="region of interest" description="Disordered" evidence="2">
    <location>
        <begin position="56"/>
        <end position="87"/>
    </location>
</feature>
<dbReference type="PROSITE" id="PS50096">
    <property type="entry name" value="IQ"/>
    <property type="match status" value="1"/>
</dbReference>
<dbReference type="Proteomes" id="UP001157418">
    <property type="component" value="Unassembled WGS sequence"/>
</dbReference>
<sequence>MSTQLPRVTPNAIEAVLMIQSVYRGFEVRKSRPLMKLRQIAQVGKHVVELRNHDGEKIRNTALEPQVESQNEEKTGELNNDHEVEAADPIHDMKLEQLVEQISDELNKDHVQAQYGSNDEVVRLDQENH</sequence>
<evidence type="ECO:0000313" key="4">
    <source>
        <dbReference type="Proteomes" id="UP001157418"/>
    </source>
</evidence>
<dbReference type="InterPro" id="IPR040400">
    <property type="entry name" value="BAG5/6/7/8"/>
</dbReference>